<evidence type="ECO:0000256" key="6">
    <source>
        <dbReference type="ARBA" id="ARBA00022614"/>
    </source>
</evidence>
<dbReference type="InterPro" id="IPR055414">
    <property type="entry name" value="LRR_R13L4/SHOC2-like"/>
</dbReference>
<keyword evidence="9" id="KW-0732">Signal</keyword>
<dbReference type="GO" id="GO:0005524">
    <property type="term" value="F:ATP binding"/>
    <property type="evidence" value="ECO:0007669"/>
    <property type="project" value="UniProtKB-KW"/>
</dbReference>
<keyword evidence="6" id="KW-0433">Leucine-rich repeat</keyword>
<protein>
    <recommendedName>
        <fullName evidence="3">non-specific serine/threonine protein kinase</fullName>
        <ecNumber evidence="3">2.7.11.1</ecNumber>
    </recommendedName>
</protein>
<dbReference type="FunFam" id="3.80.10.10:FF:000400">
    <property type="entry name" value="Nuclear pore complex protein NUP107"/>
    <property type="match status" value="1"/>
</dbReference>
<evidence type="ECO:0000313" key="22">
    <source>
        <dbReference type="Proteomes" id="UP000626092"/>
    </source>
</evidence>
<dbReference type="Gene3D" id="3.80.10.10">
    <property type="entry name" value="Ribonuclease Inhibitor"/>
    <property type="match status" value="3"/>
</dbReference>
<dbReference type="GO" id="GO:0004674">
    <property type="term" value="F:protein serine/threonine kinase activity"/>
    <property type="evidence" value="ECO:0007669"/>
    <property type="project" value="UniProtKB-EC"/>
</dbReference>
<evidence type="ECO:0000256" key="19">
    <source>
        <dbReference type="SAM" id="Phobius"/>
    </source>
</evidence>
<keyword evidence="22" id="KW-1185">Reference proteome</keyword>
<feature type="domain" description="Disease resistance R13L4/SHOC-2-like LRR" evidence="20">
    <location>
        <begin position="97"/>
        <end position="206"/>
    </location>
</feature>
<reference evidence="21" key="1">
    <citation type="submission" date="2019-11" db="EMBL/GenBank/DDBJ databases">
        <authorList>
            <person name="Liu Y."/>
            <person name="Hou J."/>
            <person name="Li T.-Q."/>
            <person name="Guan C.-H."/>
            <person name="Wu X."/>
            <person name="Wu H.-Z."/>
            <person name="Ling F."/>
            <person name="Zhang R."/>
            <person name="Shi X.-G."/>
            <person name="Ren J.-P."/>
            <person name="Chen E.-F."/>
            <person name="Sun J.-M."/>
        </authorList>
    </citation>
    <scope>NUCLEOTIDE SEQUENCE</scope>
    <source>
        <strain evidence="21">Adult_tree_wgs_1</strain>
        <tissue evidence="21">Leaves</tissue>
    </source>
</reference>
<evidence type="ECO:0000256" key="4">
    <source>
        <dbReference type="ARBA" id="ARBA00022475"/>
    </source>
</evidence>
<dbReference type="Pfam" id="PF23598">
    <property type="entry name" value="LRR_14"/>
    <property type="match status" value="2"/>
</dbReference>
<keyword evidence="8 19" id="KW-0812">Transmembrane</keyword>
<sequence length="427" mass="46466">MGNNTISSSVYSVMLLAISMAGLYPVPSSAKLSSSSSISSSAEAKTLLNSGWWGNFSAVNPCYLDGIICNRAGSIIRMGIPYHYSYGVRGLADMNWSSLPNLEYLDLSHSYLSGGIPDEISTLSKLTHLDLSFNSFLQGVLPPSLGNLTRLVHLDLMETNIKGSIPSSIGNLSALAYLSLRSNQLSGCIPQEIGNLKNLRVIDMTSNGLNGSIPSSIGHLSYLTYLYLDSNQLSGPIPREIGKLKYLAKLNISLNNLDGPIPSSIGNLSSLTHLSLHSNQLSSSIPPEIGNLANLLEMNLSFNILNGPIPDIISELKNLKPSVHVKARIYGNLICPCLYAHVCYICSVLSRYGIHSVPSILVVNRMVKTRYHGSKNLSSFVQFFKRTTGLDPILDLTEDQGSYSESGLKFLYRWKGNSAKEILMMEP</sequence>
<keyword evidence="16" id="KW-0325">Glycoprotein</keyword>
<dbReference type="FunFam" id="3.80.10.10:FF:000416">
    <property type="entry name" value="Probable leucine-rich repeat receptor-like protein kinase At5g63930"/>
    <property type="match status" value="1"/>
</dbReference>
<keyword evidence="4" id="KW-1003">Cell membrane</keyword>
<keyword evidence="13 19" id="KW-1133">Transmembrane helix</keyword>
<dbReference type="EC" id="2.7.11.1" evidence="3"/>
<evidence type="ECO:0000256" key="3">
    <source>
        <dbReference type="ARBA" id="ARBA00012513"/>
    </source>
</evidence>
<evidence type="ECO:0000256" key="10">
    <source>
        <dbReference type="ARBA" id="ARBA00022737"/>
    </source>
</evidence>
<dbReference type="SMART" id="SM00369">
    <property type="entry name" value="LRR_TYP"/>
    <property type="match status" value="4"/>
</dbReference>
<dbReference type="OrthoDB" id="676979at2759"/>
<evidence type="ECO:0000256" key="5">
    <source>
        <dbReference type="ARBA" id="ARBA00022553"/>
    </source>
</evidence>
<evidence type="ECO:0000256" key="11">
    <source>
        <dbReference type="ARBA" id="ARBA00022741"/>
    </source>
</evidence>
<dbReference type="PANTHER" id="PTHR27004:SF203">
    <property type="entry name" value="LEUCINE-RICH REPEAT-CONTAINING N-TERMINAL PLANT-TYPE DOMAIN-CONTAINING PROTEIN"/>
    <property type="match status" value="1"/>
</dbReference>
<dbReference type="SUPFAM" id="SSF52058">
    <property type="entry name" value="L domain-like"/>
    <property type="match status" value="1"/>
</dbReference>
<keyword evidence="14 19" id="KW-0472">Membrane</keyword>
<evidence type="ECO:0000256" key="12">
    <source>
        <dbReference type="ARBA" id="ARBA00022840"/>
    </source>
</evidence>
<name>A0A834GDB5_RHOSS</name>
<dbReference type="InterPro" id="IPR032675">
    <property type="entry name" value="LRR_dom_sf"/>
</dbReference>
<evidence type="ECO:0000256" key="14">
    <source>
        <dbReference type="ARBA" id="ARBA00023136"/>
    </source>
</evidence>
<dbReference type="GO" id="GO:0005886">
    <property type="term" value="C:plasma membrane"/>
    <property type="evidence" value="ECO:0007669"/>
    <property type="project" value="UniProtKB-SubCell"/>
</dbReference>
<evidence type="ECO:0000313" key="21">
    <source>
        <dbReference type="EMBL" id="KAF7130850.1"/>
    </source>
</evidence>
<evidence type="ECO:0000256" key="2">
    <source>
        <dbReference type="ARBA" id="ARBA00009592"/>
    </source>
</evidence>
<accession>A0A834GDB5</accession>
<keyword evidence="5" id="KW-0597">Phosphoprotein</keyword>
<gene>
    <name evidence="21" type="ORF">RHSIM_Rhsim10G0032400</name>
</gene>
<organism evidence="21 22">
    <name type="scientific">Rhododendron simsii</name>
    <name type="common">Sims's rhododendron</name>
    <dbReference type="NCBI Taxonomy" id="118357"/>
    <lineage>
        <taxon>Eukaryota</taxon>
        <taxon>Viridiplantae</taxon>
        <taxon>Streptophyta</taxon>
        <taxon>Embryophyta</taxon>
        <taxon>Tracheophyta</taxon>
        <taxon>Spermatophyta</taxon>
        <taxon>Magnoliopsida</taxon>
        <taxon>eudicotyledons</taxon>
        <taxon>Gunneridae</taxon>
        <taxon>Pentapetalae</taxon>
        <taxon>asterids</taxon>
        <taxon>Ericales</taxon>
        <taxon>Ericaceae</taxon>
        <taxon>Ericoideae</taxon>
        <taxon>Rhodoreae</taxon>
        <taxon>Rhododendron</taxon>
    </lineage>
</organism>
<evidence type="ECO:0000256" key="15">
    <source>
        <dbReference type="ARBA" id="ARBA00023170"/>
    </source>
</evidence>
<dbReference type="EMBL" id="WJXA01000010">
    <property type="protein sequence ID" value="KAF7130850.1"/>
    <property type="molecule type" value="Genomic_DNA"/>
</dbReference>
<dbReference type="InterPro" id="IPR003591">
    <property type="entry name" value="Leu-rich_rpt_typical-subtyp"/>
</dbReference>
<evidence type="ECO:0000256" key="13">
    <source>
        <dbReference type="ARBA" id="ARBA00022989"/>
    </source>
</evidence>
<comment type="caution">
    <text evidence="21">The sequence shown here is derived from an EMBL/GenBank/DDBJ whole genome shotgun (WGS) entry which is preliminary data.</text>
</comment>
<keyword evidence="7" id="KW-0808">Transferase</keyword>
<evidence type="ECO:0000259" key="20">
    <source>
        <dbReference type="Pfam" id="PF23598"/>
    </source>
</evidence>
<dbReference type="PANTHER" id="PTHR27004">
    <property type="entry name" value="RECEPTOR-LIKE PROTEIN 12 ISOFORM X1"/>
    <property type="match status" value="1"/>
</dbReference>
<evidence type="ECO:0000256" key="1">
    <source>
        <dbReference type="ARBA" id="ARBA00004251"/>
    </source>
</evidence>
<evidence type="ECO:0000256" key="18">
    <source>
        <dbReference type="ARBA" id="ARBA00048679"/>
    </source>
</evidence>
<evidence type="ECO:0000256" key="16">
    <source>
        <dbReference type="ARBA" id="ARBA00023180"/>
    </source>
</evidence>
<dbReference type="AlphaFoldDB" id="A0A834GDB5"/>
<dbReference type="Proteomes" id="UP000626092">
    <property type="component" value="Unassembled WGS sequence"/>
</dbReference>
<comment type="similarity">
    <text evidence="2">Belongs to the RLP family.</text>
</comment>
<keyword evidence="15" id="KW-0675">Receptor</keyword>
<comment type="catalytic activity">
    <reaction evidence="17">
        <text>L-threonyl-[protein] + ATP = O-phospho-L-threonyl-[protein] + ADP + H(+)</text>
        <dbReference type="Rhea" id="RHEA:46608"/>
        <dbReference type="Rhea" id="RHEA-COMP:11060"/>
        <dbReference type="Rhea" id="RHEA-COMP:11605"/>
        <dbReference type="ChEBI" id="CHEBI:15378"/>
        <dbReference type="ChEBI" id="CHEBI:30013"/>
        <dbReference type="ChEBI" id="CHEBI:30616"/>
        <dbReference type="ChEBI" id="CHEBI:61977"/>
        <dbReference type="ChEBI" id="CHEBI:456216"/>
        <dbReference type="EC" id="2.7.11.1"/>
    </reaction>
</comment>
<evidence type="ECO:0000256" key="17">
    <source>
        <dbReference type="ARBA" id="ARBA00047899"/>
    </source>
</evidence>
<keyword evidence="11" id="KW-0547">Nucleotide-binding</keyword>
<evidence type="ECO:0000256" key="8">
    <source>
        <dbReference type="ARBA" id="ARBA00022692"/>
    </source>
</evidence>
<comment type="catalytic activity">
    <reaction evidence="18">
        <text>L-seryl-[protein] + ATP = O-phospho-L-seryl-[protein] + ADP + H(+)</text>
        <dbReference type="Rhea" id="RHEA:17989"/>
        <dbReference type="Rhea" id="RHEA-COMP:9863"/>
        <dbReference type="Rhea" id="RHEA-COMP:11604"/>
        <dbReference type="ChEBI" id="CHEBI:15378"/>
        <dbReference type="ChEBI" id="CHEBI:29999"/>
        <dbReference type="ChEBI" id="CHEBI:30616"/>
        <dbReference type="ChEBI" id="CHEBI:83421"/>
        <dbReference type="ChEBI" id="CHEBI:456216"/>
        <dbReference type="EC" id="2.7.11.1"/>
    </reaction>
</comment>
<comment type="subcellular location">
    <subcellularLocation>
        <location evidence="1">Cell membrane</location>
        <topology evidence="1">Single-pass type I membrane protein</topology>
    </subcellularLocation>
</comment>
<keyword evidence="12" id="KW-0067">ATP-binding</keyword>
<proteinExistence type="inferred from homology"/>
<feature type="domain" description="Disease resistance R13L4/SHOC-2-like LRR" evidence="20">
    <location>
        <begin position="216"/>
        <end position="320"/>
    </location>
</feature>
<feature type="transmembrane region" description="Helical" evidence="19">
    <location>
        <begin position="6"/>
        <end position="26"/>
    </location>
</feature>
<keyword evidence="10" id="KW-0677">Repeat</keyword>
<evidence type="ECO:0000256" key="7">
    <source>
        <dbReference type="ARBA" id="ARBA00022679"/>
    </source>
</evidence>
<evidence type="ECO:0000256" key="9">
    <source>
        <dbReference type="ARBA" id="ARBA00022729"/>
    </source>
</evidence>